<reference evidence="9 10" key="1">
    <citation type="submission" date="2019-07" db="EMBL/GenBank/DDBJ databases">
        <title>Whole genome shotgun sequence of Swaminathania salitolerans NBRC 104436.</title>
        <authorList>
            <person name="Hosoyama A."/>
            <person name="Uohara A."/>
            <person name="Ohji S."/>
            <person name="Ichikawa N."/>
        </authorList>
    </citation>
    <scope>NUCLEOTIDE SEQUENCE [LARGE SCALE GENOMIC DNA]</scope>
    <source>
        <strain evidence="9 10">NBRC 104436</strain>
    </source>
</reference>
<feature type="region of interest" description="Disordered" evidence="6">
    <location>
        <begin position="429"/>
        <end position="465"/>
    </location>
</feature>
<dbReference type="OrthoDB" id="7847955at2"/>
<keyword evidence="3" id="KW-0328">Glycosyltransferase</keyword>
<comment type="catalytic activity">
    <reaction evidence="5">
        <text>beta-D-fructose 6-phosphate + UDP-alpha-D-glucose = sucrose 6(F)-phosphate + UDP + H(+)</text>
        <dbReference type="Rhea" id="RHEA:22172"/>
        <dbReference type="ChEBI" id="CHEBI:15378"/>
        <dbReference type="ChEBI" id="CHEBI:57634"/>
        <dbReference type="ChEBI" id="CHEBI:57723"/>
        <dbReference type="ChEBI" id="CHEBI:58223"/>
        <dbReference type="ChEBI" id="CHEBI:58885"/>
        <dbReference type="EC" id="2.4.1.14"/>
    </reaction>
</comment>
<dbReference type="Proteomes" id="UP000321405">
    <property type="component" value="Unassembled WGS sequence"/>
</dbReference>
<protein>
    <recommendedName>
        <fullName evidence="2">sucrose-phosphate synthase</fullName>
        <ecNumber evidence="2">2.4.1.14</ecNumber>
    </recommendedName>
</protein>
<dbReference type="SUPFAM" id="SSF53756">
    <property type="entry name" value="UDP-Glycosyltransferase/glycogen phosphorylase"/>
    <property type="match status" value="1"/>
</dbReference>
<dbReference type="Pfam" id="PF00534">
    <property type="entry name" value="Glycos_transf_1"/>
    <property type="match status" value="1"/>
</dbReference>
<dbReference type="InterPro" id="IPR028098">
    <property type="entry name" value="Glyco_trans_4-like_N"/>
</dbReference>
<evidence type="ECO:0000256" key="2">
    <source>
        <dbReference type="ARBA" id="ARBA00012536"/>
    </source>
</evidence>
<sequence length="481" mass="51503">MHILHIALGGCLRAPPVSYGLTPDTGGHIAYVLEAARAQACQPGVEHVTILTRRFHDPALGSIHDTMHEPVTAKLSILRLGPGNNPYREKDAACLDVPDLTRRLLAYMKQRACRFDAIHAHFADAAQLALGVRAVVPVPVFYTPHAFGLDKLLCGAPRNAALYRRIARERHALTHADGVIVSTRDEAECQIPRYDSPDVTTRLRLIAPGAPTLDPAPASHGARFLAPFLAKPGKPLILAIARPVEKKNLLHLARCYARSPQLRARANLVILAGQHIGLREGSEEARVISGLCDLRRTYGMEDCMALPPAHDNADVAGLYRYAARSKGVFVNPALHEPFGLTLLEAAAVGLPVIATDRGGPIDILAGTGHGLTVSPDDAPALTEALSQILASPRLWHGFSRAARERAGLFGWQSYGAESLAFYRSRSPVSGRTVTGARSSTDPLPMRSYSDPAPRPPSGTLPSDVTGSRLCLPAIVGAEIGA</sequence>
<feature type="domain" description="Glycosyltransferase subfamily 4-like N-terminal" evidence="8">
    <location>
        <begin position="26"/>
        <end position="188"/>
    </location>
</feature>
<evidence type="ECO:0000256" key="3">
    <source>
        <dbReference type="ARBA" id="ARBA00022676"/>
    </source>
</evidence>
<evidence type="ECO:0000256" key="6">
    <source>
        <dbReference type="SAM" id="MobiDB-lite"/>
    </source>
</evidence>
<dbReference type="GO" id="GO:0046524">
    <property type="term" value="F:sucrose-phosphate synthase activity"/>
    <property type="evidence" value="ECO:0007669"/>
    <property type="project" value="UniProtKB-EC"/>
</dbReference>
<dbReference type="Gene3D" id="3.40.50.2000">
    <property type="entry name" value="Glycogen Phosphorylase B"/>
    <property type="match status" value="2"/>
</dbReference>
<proteinExistence type="inferred from homology"/>
<dbReference type="Pfam" id="PF13579">
    <property type="entry name" value="Glyco_trans_4_4"/>
    <property type="match status" value="1"/>
</dbReference>
<feature type="domain" description="Glycosyl transferase family 1" evidence="7">
    <location>
        <begin position="230"/>
        <end position="405"/>
    </location>
</feature>
<accession>A0A511BMM2</accession>
<dbReference type="InterPro" id="IPR001296">
    <property type="entry name" value="Glyco_trans_1"/>
</dbReference>
<comment type="caution">
    <text evidence="9">The sequence shown here is derived from an EMBL/GenBank/DDBJ whole genome shotgun (WGS) entry which is preliminary data.</text>
</comment>
<evidence type="ECO:0000256" key="4">
    <source>
        <dbReference type="ARBA" id="ARBA00022679"/>
    </source>
</evidence>
<dbReference type="PANTHER" id="PTHR46039:SF5">
    <property type="entry name" value="SUCROSE-PHOSPHATE SYNTHASE 3-RELATED"/>
    <property type="match status" value="1"/>
</dbReference>
<evidence type="ECO:0000256" key="1">
    <source>
        <dbReference type="ARBA" id="ARBA00006530"/>
    </source>
</evidence>
<evidence type="ECO:0000259" key="7">
    <source>
        <dbReference type="Pfam" id="PF00534"/>
    </source>
</evidence>
<evidence type="ECO:0000259" key="8">
    <source>
        <dbReference type="Pfam" id="PF13579"/>
    </source>
</evidence>
<dbReference type="InterPro" id="IPR044161">
    <property type="entry name" value="SPS"/>
</dbReference>
<feature type="compositionally biased region" description="Polar residues" evidence="6">
    <location>
        <begin position="429"/>
        <end position="441"/>
    </location>
</feature>
<evidence type="ECO:0000256" key="5">
    <source>
        <dbReference type="ARBA" id="ARBA00047471"/>
    </source>
</evidence>
<dbReference type="PANTHER" id="PTHR46039">
    <property type="entry name" value="SUCROSE-PHOSPHATE SYNTHASE 3-RELATED"/>
    <property type="match status" value="1"/>
</dbReference>
<gene>
    <name evidence="9" type="ORF">SSA02_02760</name>
</gene>
<name>A0A511BMM2_9PROT</name>
<dbReference type="AlphaFoldDB" id="A0A511BMM2"/>
<keyword evidence="10" id="KW-1185">Reference proteome</keyword>
<dbReference type="RefSeq" id="WP_147092126.1">
    <property type="nucleotide sequence ID" value="NZ_BJVC01000001.1"/>
</dbReference>
<evidence type="ECO:0000313" key="9">
    <source>
        <dbReference type="EMBL" id="GEL01113.1"/>
    </source>
</evidence>
<evidence type="ECO:0000313" key="10">
    <source>
        <dbReference type="Proteomes" id="UP000321405"/>
    </source>
</evidence>
<organism evidence="9 10">
    <name type="scientific">Swaminathania salitolerans</name>
    <dbReference type="NCBI Taxonomy" id="182838"/>
    <lineage>
        <taxon>Bacteria</taxon>
        <taxon>Pseudomonadati</taxon>
        <taxon>Pseudomonadota</taxon>
        <taxon>Alphaproteobacteria</taxon>
        <taxon>Acetobacterales</taxon>
        <taxon>Acetobacteraceae</taxon>
        <taxon>Swaminathania</taxon>
    </lineage>
</organism>
<dbReference type="EMBL" id="BJVC01000001">
    <property type="protein sequence ID" value="GEL01113.1"/>
    <property type="molecule type" value="Genomic_DNA"/>
</dbReference>
<dbReference type="EC" id="2.4.1.14" evidence="2"/>
<comment type="similarity">
    <text evidence="1">Belongs to the glycosyltransferase 1 family.</text>
</comment>
<keyword evidence="4" id="KW-0808">Transferase</keyword>